<evidence type="ECO:0000256" key="2">
    <source>
        <dbReference type="ARBA" id="ARBA00022448"/>
    </source>
</evidence>
<dbReference type="SUPFAM" id="SSF161111">
    <property type="entry name" value="Cation efflux protein transmembrane domain-like"/>
    <property type="match status" value="1"/>
</dbReference>
<keyword evidence="3 6" id="KW-0812">Transmembrane</keyword>
<proteinExistence type="predicted"/>
<dbReference type="STRING" id="406327.Mevan_0281"/>
<protein>
    <submittedName>
        <fullName evidence="8">Cation diffusion facilitator family transporter</fullName>
    </submittedName>
</protein>
<feature type="transmembrane region" description="Helical" evidence="6">
    <location>
        <begin position="120"/>
        <end position="139"/>
    </location>
</feature>
<dbReference type="Pfam" id="PF01545">
    <property type="entry name" value="Cation_efflux"/>
    <property type="match status" value="1"/>
</dbReference>
<keyword evidence="9" id="KW-1185">Reference proteome</keyword>
<organism evidence="8 9">
    <name type="scientific">Methanococcus vannielii (strain ATCC 35089 / DSM 1224 / JCM 13029 / OCM 148 / SB)</name>
    <dbReference type="NCBI Taxonomy" id="406327"/>
    <lineage>
        <taxon>Archaea</taxon>
        <taxon>Methanobacteriati</taxon>
        <taxon>Methanobacteriota</taxon>
        <taxon>Methanomada group</taxon>
        <taxon>Methanococci</taxon>
        <taxon>Methanococcales</taxon>
        <taxon>Methanococcaceae</taxon>
        <taxon>Methanococcus</taxon>
    </lineage>
</organism>
<evidence type="ECO:0000313" key="8">
    <source>
        <dbReference type="EMBL" id="ABR54190.1"/>
    </source>
</evidence>
<keyword evidence="5 6" id="KW-0472">Membrane</keyword>
<evidence type="ECO:0000259" key="7">
    <source>
        <dbReference type="Pfam" id="PF01545"/>
    </source>
</evidence>
<evidence type="ECO:0000256" key="1">
    <source>
        <dbReference type="ARBA" id="ARBA00004141"/>
    </source>
</evidence>
<feature type="transmembrane region" description="Helical" evidence="6">
    <location>
        <begin position="159"/>
        <end position="176"/>
    </location>
</feature>
<comment type="subcellular location">
    <subcellularLocation>
        <location evidence="1">Membrane</location>
        <topology evidence="1">Multi-pass membrane protein</topology>
    </subcellularLocation>
</comment>
<dbReference type="GeneID" id="5326161"/>
<evidence type="ECO:0000256" key="3">
    <source>
        <dbReference type="ARBA" id="ARBA00022692"/>
    </source>
</evidence>
<feature type="transmembrane region" description="Helical" evidence="6">
    <location>
        <begin position="182"/>
        <end position="202"/>
    </location>
</feature>
<feature type="transmembrane region" description="Helical" evidence="6">
    <location>
        <begin position="42"/>
        <end position="62"/>
    </location>
</feature>
<dbReference type="InterPro" id="IPR058533">
    <property type="entry name" value="Cation_efflux_TM"/>
</dbReference>
<dbReference type="EMBL" id="CP000742">
    <property type="protein sequence ID" value="ABR54190.1"/>
    <property type="molecule type" value="Genomic_DNA"/>
</dbReference>
<dbReference type="Gene3D" id="1.20.1510.10">
    <property type="entry name" value="Cation efflux protein transmembrane domain"/>
    <property type="match status" value="1"/>
</dbReference>
<feature type="transmembrane region" description="Helical" evidence="6">
    <location>
        <begin position="83"/>
        <end position="105"/>
    </location>
</feature>
<dbReference type="HOGENOM" id="CLU_056154_2_0_2"/>
<feature type="domain" description="Cation efflux protein transmembrane" evidence="7">
    <location>
        <begin position="10"/>
        <end position="216"/>
    </location>
</feature>
<gene>
    <name evidence="8" type="ordered locus">Mevan_0281</name>
</gene>
<dbReference type="PANTHER" id="PTHR43840:SF30">
    <property type="entry name" value="TRANSPORT PROTEIN, HYPOTHETICAL"/>
    <property type="match status" value="1"/>
</dbReference>
<dbReference type="eggNOG" id="arCOG01474">
    <property type="taxonomic scope" value="Archaea"/>
</dbReference>
<dbReference type="GO" id="GO:0008324">
    <property type="term" value="F:monoatomic cation transmembrane transporter activity"/>
    <property type="evidence" value="ECO:0007669"/>
    <property type="project" value="InterPro"/>
</dbReference>
<name>A6UNW8_METVS</name>
<dbReference type="PANTHER" id="PTHR43840">
    <property type="entry name" value="MITOCHONDRIAL METAL TRANSPORTER 1-RELATED"/>
    <property type="match status" value="1"/>
</dbReference>
<evidence type="ECO:0000256" key="5">
    <source>
        <dbReference type="ARBA" id="ARBA00023136"/>
    </source>
</evidence>
<evidence type="ECO:0000256" key="6">
    <source>
        <dbReference type="SAM" id="Phobius"/>
    </source>
</evidence>
<keyword evidence="4 6" id="KW-1133">Transmembrane helix</keyword>
<dbReference type="InterPro" id="IPR050291">
    <property type="entry name" value="CDF_Transporter"/>
</dbReference>
<dbReference type="InterPro" id="IPR027469">
    <property type="entry name" value="Cation_efflux_TMD_sf"/>
</dbReference>
<reference evidence="8" key="1">
    <citation type="submission" date="2007-06" db="EMBL/GenBank/DDBJ databases">
        <title>Complete sequence of Methanococcus vannielii SB.</title>
        <authorList>
            <consortium name="US DOE Joint Genome Institute"/>
            <person name="Copeland A."/>
            <person name="Lucas S."/>
            <person name="Lapidus A."/>
            <person name="Barry K."/>
            <person name="Glavina del Rio T."/>
            <person name="Dalin E."/>
            <person name="Tice H."/>
            <person name="Pitluck S."/>
            <person name="Chain P."/>
            <person name="Malfatti S."/>
            <person name="Shin M."/>
            <person name="Vergez L."/>
            <person name="Schmutz J."/>
            <person name="Larimer F."/>
            <person name="Land M."/>
            <person name="Hauser L."/>
            <person name="Kyrpides N."/>
            <person name="Anderson I."/>
            <person name="Sieprawska-Lupa M."/>
            <person name="Whitman W.B."/>
            <person name="Richardson P."/>
        </authorList>
    </citation>
    <scope>NUCLEOTIDE SEQUENCE [LARGE SCALE GENOMIC DNA]</scope>
    <source>
        <strain evidence="8">SB</strain>
    </source>
</reference>
<dbReference type="Proteomes" id="UP000001107">
    <property type="component" value="Chromosome"/>
</dbReference>
<dbReference type="GO" id="GO:0016020">
    <property type="term" value="C:membrane"/>
    <property type="evidence" value="ECO:0007669"/>
    <property type="project" value="UniProtKB-SubCell"/>
</dbReference>
<evidence type="ECO:0000256" key="4">
    <source>
        <dbReference type="ARBA" id="ARBA00022989"/>
    </source>
</evidence>
<feature type="transmembrane region" description="Helical" evidence="6">
    <location>
        <begin position="9"/>
        <end position="30"/>
    </location>
</feature>
<sequence>MQEKKESNALLIGAAANIFMAVLAWFTVYYSNSEAILLDGNYSFIMFLGVLVALKIVAVRANRTKTFPFGKFYYESLYGFIKGLMILGVLIMSVTTAVIRITFYFTGYLDNIPMLIPEPILHYALICAVICYIVSFYYFQQNRKFTNKSILLRTEQKSAFVDGTLSLGIGFGVFLFSRGGEIGFIPYLADSFFVLVLASMLIKEPLTIIRESIIELAGGALQDDAKRKEFETIITLNMPETLKIENIFISKNGSKYIIFIYISTDELVYNKKDIITARTNITNILSKNHPYLSINIIPDGHINV</sequence>
<dbReference type="RefSeq" id="WP_011972093.1">
    <property type="nucleotide sequence ID" value="NC_009634.1"/>
</dbReference>
<evidence type="ECO:0000313" key="9">
    <source>
        <dbReference type="Proteomes" id="UP000001107"/>
    </source>
</evidence>
<dbReference type="AlphaFoldDB" id="A6UNW8"/>
<accession>A6UNW8</accession>
<dbReference type="KEGG" id="mvn:Mevan_0281"/>
<keyword evidence="2" id="KW-0813">Transport</keyword>